<dbReference type="Proteomes" id="UP000432015">
    <property type="component" value="Unassembled WGS sequence"/>
</dbReference>
<dbReference type="RefSeq" id="WP_156222143.1">
    <property type="nucleotide sequence ID" value="NZ_WOFH01000021.1"/>
</dbReference>
<feature type="region of interest" description="Disordered" evidence="1">
    <location>
        <begin position="184"/>
        <end position="219"/>
    </location>
</feature>
<organism evidence="2 3">
    <name type="scientific">Actinomadura litoris</name>
    <dbReference type="NCBI Taxonomy" id="2678616"/>
    <lineage>
        <taxon>Bacteria</taxon>
        <taxon>Bacillati</taxon>
        <taxon>Actinomycetota</taxon>
        <taxon>Actinomycetes</taxon>
        <taxon>Streptosporangiales</taxon>
        <taxon>Thermomonosporaceae</taxon>
        <taxon>Actinomadura</taxon>
    </lineage>
</organism>
<evidence type="ECO:0000313" key="2">
    <source>
        <dbReference type="EMBL" id="MUN42438.1"/>
    </source>
</evidence>
<reference evidence="2 3" key="1">
    <citation type="submission" date="2019-11" db="EMBL/GenBank/DDBJ databases">
        <authorList>
            <person name="Cao P."/>
        </authorList>
    </citation>
    <scope>NUCLEOTIDE SEQUENCE [LARGE SCALE GENOMIC DNA]</scope>
    <source>
        <strain evidence="2 3">NEAU-AAG5</strain>
    </source>
</reference>
<proteinExistence type="predicted"/>
<comment type="caution">
    <text evidence="2">The sequence shown here is derived from an EMBL/GenBank/DDBJ whole genome shotgun (WGS) entry which is preliminary data.</text>
</comment>
<dbReference type="EMBL" id="WOFH01000021">
    <property type="protein sequence ID" value="MUN42438.1"/>
    <property type="molecule type" value="Genomic_DNA"/>
</dbReference>
<feature type="region of interest" description="Disordered" evidence="1">
    <location>
        <begin position="1"/>
        <end position="91"/>
    </location>
</feature>
<keyword evidence="3" id="KW-1185">Reference proteome</keyword>
<sequence>MSVEQDEPSSAAPRPTPAPGDKLVAGGPASWRPVAGGPEPERPVAAEPASSAPAPSDTAPSEDAPAGEASAEAAAVEQAPAGQAPVGEAAGIADTTVPDGFAAPAVGVASATVTDVPVPEVLAPVSPRATVPDGFQPTLPPPPLPPSPGAVPPGPGGRPLKLIVAGAVAAAVVVAGVGALALTSGGGTEKEAPKKASPPPSSWALGAGRQLTSGPGLRYDGTLTVDGRPVQARLRVTRAGSASGTLTAGALKADVVAVDGVTYLRAPVAFWRDYAGETSHPDNYAGRWAKAPASLPGFDVPDVLGPKSIAGRLARAKPNPPTEDVNGVRAYRVKTDGADYLVTAAAPHALLAVRAAGPRGPRFTSAPLGDPVGLFSEVRARVAGLGGAADPGLRFAPGKLEFVNCNQNTNGCTVSVPAVLSSPEGDVPRGARAALRTAIVSKGRPLGSCTGSEPVPSGRRVELRCTVTGRPWRTWMKAALDKPGPHPYEAQARVVGEAVALADVPRLLAKIDKERGKKPKPTVSARSGE</sequence>
<evidence type="ECO:0000256" key="1">
    <source>
        <dbReference type="SAM" id="MobiDB-lite"/>
    </source>
</evidence>
<feature type="compositionally biased region" description="Pro residues" evidence="1">
    <location>
        <begin position="138"/>
        <end position="153"/>
    </location>
</feature>
<name>A0A7K1LDE7_9ACTN</name>
<evidence type="ECO:0000313" key="3">
    <source>
        <dbReference type="Proteomes" id="UP000432015"/>
    </source>
</evidence>
<dbReference type="AlphaFoldDB" id="A0A7K1LDE7"/>
<feature type="region of interest" description="Disordered" evidence="1">
    <location>
        <begin position="127"/>
        <end position="153"/>
    </location>
</feature>
<accession>A0A7K1LDE7</accession>
<gene>
    <name evidence="2" type="ORF">GNZ18_38495</name>
</gene>
<protein>
    <submittedName>
        <fullName evidence="2">Uncharacterized protein</fullName>
    </submittedName>
</protein>
<feature type="compositionally biased region" description="Low complexity" evidence="1">
    <location>
        <begin position="45"/>
        <end position="86"/>
    </location>
</feature>